<dbReference type="GO" id="GO:0019104">
    <property type="term" value="F:DNA N-glycosylase activity"/>
    <property type="evidence" value="ECO:0007669"/>
    <property type="project" value="UniProtKB-UniRule"/>
</dbReference>
<comment type="function">
    <text evidence="12">DNA repair enzyme that has both DNA N-glycosylase activity and AP-lyase activity. The DNA N-glycosylase activity releases various damaged pyrimidines from DNA by cleaving the N-glycosidic bond, leaving an AP (apurinic/apyrimidinic) site. The AP-lyase activity cleaves the phosphodiester bond 3' to the AP site by a beta-elimination, leaving a 3'-terminal unsaturated sugar and a product with a terminal 5'-phosphate.</text>
</comment>
<dbReference type="FunFam" id="1.10.340.30:FF:000001">
    <property type="entry name" value="Endonuclease III"/>
    <property type="match status" value="1"/>
</dbReference>
<keyword evidence="7 12" id="KW-0411">Iron-sulfur</keyword>
<feature type="domain" description="HhH-GPD" evidence="13">
    <location>
        <begin position="37"/>
        <end position="184"/>
    </location>
</feature>
<comment type="cofactor">
    <cofactor evidence="12">
        <name>[4Fe-4S] cluster</name>
        <dbReference type="ChEBI" id="CHEBI:49883"/>
    </cofactor>
    <text evidence="12">Binds 1 [4Fe-4S] cluster.</text>
</comment>
<dbReference type="CDD" id="cd00056">
    <property type="entry name" value="ENDO3c"/>
    <property type="match status" value="1"/>
</dbReference>
<dbReference type="Pfam" id="PF10576">
    <property type="entry name" value="EndIII_4Fe-2S"/>
    <property type="match status" value="1"/>
</dbReference>
<dbReference type="Gene3D" id="1.10.340.30">
    <property type="entry name" value="Hypothetical protein, domain 2"/>
    <property type="match status" value="1"/>
</dbReference>
<evidence type="ECO:0000256" key="2">
    <source>
        <dbReference type="ARBA" id="ARBA00022485"/>
    </source>
</evidence>
<dbReference type="EC" id="4.2.99.18" evidence="12"/>
<name>A0A971M4X1_9BACT</name>
<dbReference type="GO" id="GO:0046872">
    <property type="term" value="F:metal ion binding"/>
    <property type="evidence" value="ECO:0007669"/>
    <property type="project" value="UniProtKB-KW"/>
</dbReference>
<evidence type="ECO:0000256" key="4">
    <source>
        <dbReference type="ARBA" id="ARBA00022763"/>
    </source>
</evidence>
<evidence type="ECO:0000313" key="15">
    <source>
        <dbReference type="Proteomes" id="UP000777265"/>
    </source>
</evidence>
<dbReference type="PANTHER" id="PTHR10359:SF18">
    <property type="entry name" value="ENDONUCLEASE III"/>
    <property type="match status" value="1"/>
</dbReference>
<proteinExistence type="inferred from homology"/>
<keyword evidence="14" id="KW-0540">Nuclease</keyword>
<dbReference type="FunFam" id="1.10.1670.10:FF:000001">
    <property type="entry name" value="Endonuclease III"/>
    <property type="match status" value="1"/>
</dbReference>
<comment type="caution">
    <text evidence="14">The sequence shown here is derived from an EMBL/GenBank/DDBJ whole genome shotgun (WGS) entry which is preliminary data.</text>
</comment>
<protein>
    <recommendedName>
        <fullName evidence="12">Endonuclease III</fullName>
        <ecNumber evidence="12">4.2.99.18</ecNumber>
    </recommendedName>
    <alternativeName>
        <fullName evidence="12">DNA-(apurinic or apyrimidinic site) lyase</fullName>
    </alternativeName>
</protein>
<evidence type="ECO:0000256" key="10">
    <source>
        <dbReference type="ARBA" id="ARBA00023239"/>
    </source>
</evidence>
<dbReference type="InterPro" id="IPR005759">
    <property type="entry name" value="Nth"/>
</dbReference>
<dbReference type="AlphaFoldDB" id="A0A971M4X1"/>
<dbReference type="SMART" id="SM00478">
    <property type="entry name" value="ENDO3c"/>
    <property type="match status" value="1"/>
</dbReference>
<evidence type="ECO:0000256" key="9">
    <source>
        <dbReference type="ARBA" id="ARBA00023204"/>
    </source>
</evidence>
<keyword evidence="5 12" id="KW-0378">Hydrolase</keyword>
<dbReference type="GO" id="GO:0006285">
    <property type="term" value="P:base-excision repair, AP site formation"/>
    <property type="evidence" value="ECO:0007669"/>
    <property type="project" value="TreeGrafter"/>
</dbReference>
<dbReference type="EMBL" id="JAAYEE010000179">
    <property type="protein sequence ID" value="NLW35850.1"/>
    <property type="molecule type" value="Genomic_DNA"/>
</dbReference>
<keyword evidence="8 12" id="KW-0238">DNA-binding</keyword>
<evidence type="ECO:0000256" key="12">
    <source>
        <dbReference type="HAMAP-Rule" id="MF_00942"/>
    </source>
</evidence>
<comment type="similarity">
    <text evidence="1 12">Belongs to the Nth/MutY family.</text>
</comment>
<organism evidence="14 15">
    <name type="scientific">Syntrophorhabdus aromaticivorans</name>
    <dbReference type="NCBI Taxonomy" id="328301"/>
    <lineage>
        <taxon>Bacteria</taxon>
        <taxon>Pseudomonadati</taxon>
        <taxon>Thermodesulfobacteriota</taxon>
        <taxon>Syntrophorhabdia</taxon>
        <taxon>Syntrophorhabdales</taxon>
        <taxon>Syntrophorhabdaceae</taxon>
        <taxon>Syntrophorhabdus</taxon>
    </lineage>
</organism>
<dbReference type="GO" id="GO:0003677">
    <property type="term" value="F:DNA binding"/>
    <property type="evidence" value="ECO:0007669"/>
    <property type="project" value="UniProtKB-UniRule"/>
</dbReference>
<dbReference type="NCBIfam" id="TIGR01083">
    <property type="entry name" value="nth"/>
    <property type="match status" value="1"/>
</dbReference>
<keyword evidence="4 12" id="KW-0227">DNA damage</keyword>
<feature type="binding site" evidence="12">
    <location>
        <position position="196"/>
    </location>
    <ligand>
        <name>[4Fe-4S] cluster</name>
        <dbReference type="ChEBI" id="CHEBI:49883"/>
    </ligand>
</feature>
<keyword evidence="14" id="KW-0255">Endonuclease</keyword>
<evidence type="ECO:0000256" key="8">
    <source>
        <dbReference type="ARBA" id="ARBA00023125"/>
    </source>
</evidence>
<keyword evidence="6 12" id="KW-0408">Iron</keyword>
<feature type="binding site" evidence="12">
    <location>
        <position position="193"/>
    </location>
    <ligand>
        <name>[4Fe-4S] cluster</name>
        <dbReference type="ChEBI" id="CHEBI:49883"/>
    </ligand>
</feature>
<keyword evidence="11 12" id="KW-0326">Glycosidase</keyword>
<dbReference type="PIRSF" id="PIRSF001435">
    <property type="entry name" value="Nth"/>
    <property type="match status" value="1"/>
</dbReference>
<evidence type="ECO:0000256" key="1">
    <source>
        <dbReference type="ARBA" id="ARBA00008343"/>
    </source>
</evidence>
<reference evidence="14" key="2">
    <citation type="submission" date="2020-01" db="EMBL/GenBank/DDBJ databases">
        <authorList>
            <person name="Campanaro S."/>
        </authorList>
    </citation>
    <scope>NUCLEOTIDE SEQUENCE</scope>
    <source>
        <strain evidence="14">AS06rmzACSIP_7</strain>
    </source>
</reference>
<feature type="binding site" evidence="12">
    <location>
        <position position="202"/>
    </location>
    <ligand>
        <name>[4Fe-4S] cluster</name>
        <dbReference type="ChEBI" id="CHEBI:49883"/>
    </ligand>
</feature>
<dbReference type="SMART" id="SM00525">
    <property type="entry name" value="FES"/>
    <property type="match status" value="1"/>
</dbReference>
<dbReference type="GO" id="GO:0140078">
    <property type="term" value="F:class I DNA-(apurinic or apyrimidinic site) endonuclease activity"/>
    <property type="evidence" value="ECO:0007669"/>
    <property type="project" value="UniProtKB-EC"/>
</dbReference>
<dbReference type="InterPro" id="IPR011257">
    <property type="entry name" value="DNA_glycosylase"/>
</dbReference>
<dbReference type="InterPro" id="IPR003265">
    <property type="entry name" value="HhH-GPD_domain"/>
</dbReference>
<dbReference type="Pfam" id="PF00730">
    <property type="entry name" value="HhH-GPD"/>
    <property type="match status" value="1"/>
</dbReference>
<feature type="binding site" evidence="12">
    <location>
        <position position="186"/>
    </location>
    <ligand>
        <name>[4Fe-4S] cluster</name>
        <dbReference type="ChEBI" id="CHEBI:49883"/>
    </ligand>
</feature>
<evidence type="ECO:0000259" key="13">
    <source>
        <dbReference type="SMART" id="SM00478"/>
    </source>
</evidence>
<comment type="catalytic activity">
    <reaction evidence="12">
        <text>2'-deoxyribonucleotide-(2'-deoxyribose 5'-phosphate)-2'-deoxyribonucleotide-DNA = a 3'-end 2'-deoxyribonucleotide-(2,3-dehydro-2,3-deoxyribose 5'-phosphate)-DNA + a 5'-end 5'-phospho-2'-deoxyribonucleoside-DNA + H(+)</text>
        <dbReference type="Rhea" id="RHEA:66592"/>
        <dbReference type="Rhea" id="RHEA-COMP:13180"/>
        <dbReference type="Rhea" id="RHEA-COMP:16897"/>
        <dbReference type="Rhea" id="RHEA-COMP:17067"/>
        <dbReference type="ChEBI" id="CHEBI:15378"/>
        <dbReference type="ChEBI" id="CHEBI:136412"/>
        <dbReference type="ChEBI" id="CHEBI:157695"/>
        <dbReference type="ChEBI" id="CHEBI:167181"/>
        <dbReference type="EC" id="4.2.99.18"/>
    </reaction>
</comment>
<dbReference type="GO" id="GO:0051539">
    <property type="term" value="F:4 iron, 4 sulfur cluster binding"/>
    <property type="evidence" value="ECO:0007669"/>
    <property type="project" value="UniProtKB-UniRule"/>
</dbReference>
<dbReference type="PANTHER" id="PTHR10359">
    <property type="entry name" value="A/G-SPECIFIC ADENINE GLYCOSYLASE/ENDONUCLEASE III"/>
    <property type="match status" value="1"/>
</dbReference>
<keyword evidence="10 12" id="KW-0456">Lyase</keyword>
<evidence type="ECO:0000256" key="6">
    <source>
        <dbReference type="ARBA" id="ARBA00023004"/>
    </source>
</evidence>
<dbReference type="SUPFAM" id="SSF48150">
    <property type="entry name" value="DNA-glycosylase"/>
    <property type="match status" value="1"/>
</dbReference>
<evidence type="ECO:0000256" key="11">
    <source>
        <dbReference type="ARBA" id="ARBA00023295"/>
    </source>
</evidence>
<keyword evidence="3 12" id="KW-0479">Metal-binding</keyword>
<keyword evidence="9 12" id="KW-0234">DNA repair</keyword>
<accession>A0A971M4X1</accession>
<keyword evidence="2 12" id="KW-0004">4Fe-4S</keyword>
<evidence type="ECO:0000256" key="7">
    <source>
        <dbReference type="ARBA" id="ARBA00023014"/>
    </source>
</evidence>
<dbReference type="InterPro" id="IPR003651">
    <property type="entry name" value="Endonuclease3_FeS-loop_motif"/>
</dbReference>
<gene>
    <name evidence="12 14" type="primary">nth</name>
    <name evidence="14" type="ORF">GXY80_10275</name>
</gene>
<evidence type="ECO:0000256" key="5">
    <source>
        <dbReference type="ARBA" id="ARBA00022801"/>
    </source>
</evidence>
<sequence length="212" mass="24031">MQKDINQIISDLKKMHGTPRCELVFSNPLELVVATVLSAQATDQKVNEVTQPLFRKYRTWKDYLSVPVEELEEDIRPTGFYRNKAKSIRGIAGEIEGRFEGHIPEDVDTFATVKGIGRKSANLIVGLAFGKPAIVVDTHVIRVSRRIGLTGNKDPDKIEQDLRKGIPEAVWTDFSLLVTLHGRYVCKARKPECERCLMREICDYYKGGRKDV</sequence>
<evidence type="ECO:0000256" key="3">
    <source>
        <dbReference type="ARBA" id="ARBA00022723"/>
    </source>
</evidence>
<reference evidence="14" key="1">
    <citation type="journal article" date="2020" name="Biotechnol. Biofuels">
        <title>New insights from the biogas microbiome by comprehensive genome-resolved metagenomics of nearly 1600 species originating from multiple anaerobic digesters.</title>
        <authorList>
            <person name="Campanaro S."/>
            <person name="Treu L."/>
            <person name="Rodriguez-R L.M."/>
            <person name="Kovalovszki A."/>
            <person name="Ziels R.M."/>
            <person name="Maus I."/>
            <person name="Zhu X."/>
            <person name="Kougias P.G."/>
            <person name="Basile A."/>
            <person name="Luo G."/>
            <person name="Schluter A."/>
            <person name="Konstantinidis K.T."/>
            <person name="Angelidaki I."/>
        </authorList>
    </citation>
    <scope>NUCLEOTIDE SEQUENCE</scope>
    <source>
        <strain evidence="14">AS06rmzACSIP_7</strain>
    </source>
</reference>
<dbReference type="Proteomes" id="UP000777265">
    <property type="component" value="Unassembled WGS sequence"/>
</dbReference>
<dbReference type="HAMAP" id="MF_00942">
    <property type="entry name" value="Nth"/>
    <property type="match status" value="1"/>
</dbReference>
<evidence type="ECO:0000313" key="14">
    <source>
        <dbReference type="EMBL" id="NLW35850.1"/>
    </source>
</evidence>
<dbReference type="InterPro" id="IPR023170">
    <property type="entry name" value="HhH_base_excis_C"/>
</dbReference>
<dbReference type="Gene3D" id="1.10.1670.10">
    <property type="entry name" value="Helix-hairpin-Helix base-excision DNA repair enzymes (C-terminal)"/>
    <property type="match status" value="1"/>
</dbReference>